<dbReference type="Pfam" id="PF02348">
    <property type="entry name" value="CTP_transf_3"/>
    <property type="match status" value="1"/>
</dbReference>
<comment type="function">
    <text evidence="5">Activates KDO (a required 8-carbon sugar) for incorporation into bacterial lipopolysaccharide in Gram-negative bacteria.</text>
</comment>
<evidence type="ECO:0000256" key="1">
    <source>
        <dbReference type="ARBA" id="ARBA00004370"/>
    </source>
</evidence>
<dbReference type="GO" id="GO:0009103">
    <property type="term" value="P:lipopolysaccharide biosynthetic process"/>
    <property type="evidence" value="ECO:0007669"/>
    <property type="project" value="UniProtKB-UniRule"/>
</dbReference>
<sequence>MTANLPAFKVVIPARYASSRLPGKPLADIHGRPMIAWVADAARRSQAEEVWVATDDPRIESALQAIELPVVMTAADHESGTDRLAEVARLRGWSDDTIVVNVQGDEPGMPPTLINQVAALLAAHPEAGVASLCTPIETLTEYRNPNAVKVVTAGNGLALYFSRASVPYLRDSADTVPDLARRHLGIYAYRAGALQAFTGWSPSPLEQTEKLEQLRFMEHGVAIAMAEACEPPPSGVDTPEDLEQIRGLLKGGVV</sequence>
<comment type="caution">
    <text evidence="6">The sequence shown here is derived from an EMBL/GenBank/DDBJ whole genome shotgun (WGS) entry which is preliminary data.</text>
</comment>
<dbReference type="GO" id="GO:0016020">
    <property type="term" value="C:membrane"/>
    <property type="evidence" value="ECO:0007669"/>
    <property type="project" value="UniProtKB-SubCell"/>
</dbReference>
<dbReference type="GO" id="GO:0008690">
    <property type="term" value="F:3-deoxy-manno-octulosonate cytidylyltransferase activity"/>
    <property type="evidence" value="ECO:0007669"/>
    <property type="project" value="UniProtKB-UniRule"/>
</dbReference>
<organism evidence="6 7">
    <name type="scientific">Natronospirillum operosum</name>
    <dbReference type="NCBI Taxonomy" id="2759953"/>
    <lineage>
        <taxon>Bacteria</taxon>
        <taxon>Pseudomonadati</taxon>
        <taxon>Pseudomonadota</taxon>
        <taxon>Gammaproteobacteria</taxon>
        <taxon>Oceanospirillales</taxon>
        <taxon>Natronospirillaceae</taxon>
        <taxon>Natronospirillum</taxon>
    </lineage>
</organism>
<dbReference type="InterPro" id="IPR029044">
    <property type="entry name" value="Nucleotide-diphossugar_trans"/>
</dbReference>
<accession>A0A4Z0WJ99</accession>
<dbReference type="NCBIfam" id="NF003950">
    <property type="entry name" value="PRK05450.1-3"/>
    <property type="match status" value="1"/>
</dbReference>
<protein>
    <recommendedName>
        <fullName evidence="5">3-deoxy-manno-octulosonate cytidylyltransferase</fullName>
        <ecNumber evidence="5">2.7.7.38</ecNumber>
    </recommendedName>
    <alternativeName>
        <fullName evidence="5">CMP-2-keto-3-deoxyoctulosonic acid synthase</fullName>
        <shortName evidence="5">CKS</shortName>
        <shortName evidence="5">CMP-KDO synthase</shortName>
    </alternativeName>
</protein>
<dbReference type="PANTHER" id="PTHR42866">
    <property type="entry name" value="3-DEOXY-MANNO-OCTULOSONATE CYTIDYLYLTRANSFERASE"/>
    <property type="match status" value="1"/>
</dbReference>
<name>A0A4Z0WJ99_9GAMM</name>
<dbReference type="NCBIfam" id="NF003952">
    <property type="entry name" value="PRK05450.1-5"/>
    <property type="match status" value="1"/>
</dbReference>
<dbReference type="RefSeq" id="WP_135481369.1">
    <property type="nucleotide sequence ID" value="NZ_SRMF01000001.1"/>
</dbReference>
<dbReference type="EC" id="2.7.7.38" evidence="5"/>
<dbReference type="InterPro" id="IPR004528">
    <property type="entry name" value="KdsB"/>
</dbReference>
<comment type="similarity">
    <text evidence="5">Belongs to the KdsB family.</text>
</comment>
<dbReference type="UniPathway" id="UPA00358">
    <property type="reaction ID" value="UER00476"/>
</dbReference>
<keyword evidence="5" id="KW-0963">Cytoplasm</keyword>
<dbReference type="FunFam" id="3.90.550.10:FF:000011">
    <property type="entry name" value="3-deoxy-manno-octulosonate cytidylyltransferase"/>
    <property type="match status" value="1"/>
</dbReference>
<dbReference type="PANTHER" id="PTHR42866:SF2">
    <property type="entry name" value="3-DEOXY-MANNO-OCTULOSONATE CYTIDYLYLTRANSFERASE, MITOCHONDRIAL"/>
    <property type="match status" value="1"/>
</dbReference>
<evidence type="ECO:0000313" key="6">
    <source>
        <dbReference type="EMBL" id="TGG95583.1"/>
    </source>
</evidence>
<dbReference type="CDD" id="cd02517">
    <property type="entry name" value="CMP-KDO-Synthetase"/>
    <property type="match status" value="1"/>
</dbReference>
<evidence type="ECO:0000256" key="3">
    <source>
        <dbReference type="ARBA" id="ARBA00022695"/>
    </source>
</evidence>
<dbReference type="OrthoDB" id="9815559at2"/>
<dbReference type="Gene3D" id="3.90.550.10">
    <property type="entry name" value="Spore Coat Polysaccharide Biosynthesis Protein SpsA, Chain A"/>
    <property type="match status" value="1"/>
</dbReference>
<keyword evidence="7" id="KW-1185">Reference proteome</keyword>
<dbReference type="HAMAP" id="MF_00057">
    <property type="entry name" value="KdsB"/>
    <property type="match status" value="1"/>
</dbReference>
<dbReference type="GO" id="GO:0033468">
    <property type="term" value="P:CMP-keto-3-deoxy-D-manno-octulosonic acid biosynthetic process"/>
    <property type="evidence" value="ECO:0007669"/>
    <property type="project" value="UniProtKB-UniRule"/>
</dbReference>
<keyword evidence="3 5" id="KW-0548">Nucleotidyltransferase</keyword>
<evidence type="ECO:0000256" key="2">
    <source>
        <dbReference type="ARBA" id="ARBA00022679"/>
    </source>
</evidence>
<reference evidence="6 7" key="1">
    <citation type="submission" date="2019-04" db="EMBL/GenBank/DDBJ databases">
        <title>Natronospirillum operosus gen. nov., sp. nov., a haloalkaliphilic satellite isolated from decaying biomass of laboratory culture of cyanobacterium Geitlerinema sp. and proposal of Natronospirillaceae fam. nov. and Saccharospirillaceae fam. nov.</title>
        <authorList>
            <person name="Kevbrin V."/>
            <person name="Boltyanskaya Y."/>
            <person name="Koziaeva V."/>
            <person name="Grouzdev D.S."/>
            <person name="Park M."/>
            <person name="Cho J."/>
        </authorList>
    </citation>
    <scope>NUCLEOTIDE SEQUENCE [LARGE SCALE GENOMIC DNA]</scope>
    <source>
        <strain evidence="6 7">G-116</strain>
    </source>
</reference>
<dbReference type="SUPFAM" id="SSF53448">
    <property type="entry name" value="Nucleotide-diphospho-sugar transferases"/>
    <property type="match status" value="1"/>
</dbReference>
<gene>
    <name evidence="5 6" type="primary">kdsB</name>
    <name evidence="6" type="ORF">E4656_03995</name>
</gene>
<keyword evidence="4 5" id="KW-0448">Lipopolysaccharide biosynthesis</keyword>
<evidence type="ECO:0000313" key="7">
    <source>
        <dbReference type="Proteomes" id="UP000297475"/>
    </source>
</evidence>
<dbReference type="NCBIfam" id="NF009905">
    <property type="entry name" value="PRK13368.1"/>
    <property type="match status" value="1"/>
</dbReference>
<dbReference type="NCBIfam" id="TIGR00466">
    <property type="entry name" value="kdsB"/>
    <property type="match status" value="1"/>
</dbReference>
<comment type="subcellular location">
    <subcellularLocation>
        <location evidence="5">Cytoplasm</location>
    </subcellularLocation>
    <subcellularLocation>
        <location evidence="1">Membrane</location>
    </subcellularLocation>
</comment>
<comment type="catalytic activity">
    <reaction evidence="5">
        <text>3-deoxy-alpha-D-manno-oct-2-ulosonate + CTP = CMP-3-deoxy-beta-D-manno-octulosonate + diphosphate</text>
        <dbReference type="Rhea" id="RHEA:23448"/>
        <dbReference type="ChEBI" id="CHEBI:33019"/>
        <dbReference type="ChEBI" id="CHEBI:37563"/>
        <dbReference type="ChEBI" id="CHEBI:85986"/>
        <dbReference type="ChEBI" id="CHEBI:85987"/>
        <dbReference type="EC" id="2.7.7.38"/>
    </reaction>
</comment>
<evidence type="ECO:0000256" key="4">
    <source>
        <dbReference type="ARBA" id="ARBA00022985"/>
    </source>
</evidence>
<dbReference type="AlphaFoldDB" id="A0A4Z0WJ99"/>
<evidence type="ECO:0000256" key="5">
    <source>
        <dbReference type="HAMAP-Rule" id="MF_00057"/>
    </source>
</evidence>
<proteinExistence type="inferred from homology"/>
<dbReference type="GO" id="GO:0005829">
    <property type="term" value="C:cytosol"/>
    <property type="evidence" value="ECO:0007669"/>
    <property type="project" value="TreeGrafter"/>
</dbReference>
<keyword evidence="2 5" id="KW-0808">Transferase</keyword>
<dbReference type="InterPro" id="IPR003329">
    <property type="entry name" value="Cytidylyl_trans"/>
</dbReference>
<dbReference type="Proteomes" id="UP000297475">
    <property type="component" value="Unassembled WGS sequence"/>
</dbReference>
<comment type="pathway">
    <text evidence="5">Nucleotide-sugar biosynthesis; CMP-3-deoxy-D-manno-octulosonate biosynthesis; CMP-3-deoxy-D-manno-octulosonate from 3-deoxy-D-manno-octulosonate and CTP: step 1/1.</text>
</comment>
<dbReference type="EMBL" id="SRMF01000001">
    <property type="protein sequence ID" value="TGG95583.1"/>
    <property type="molecule type" value="Genomic_DNA"/>
</dbReference>